<keyword evidence="3" id="KW-1185">Reference proteome</keyword>
<evidence type="ECO:0000313" key="3">
    <source>
        <dbReference type="Proteomes" id="UP000235371"/>
    </source>
</evidence>
<feature type="region of interest" description="Disordered" evidence="1">
    <location>
        <begin position="267"/>
        <end position="355"/>
    </location>
</feature>
<dbReference type="AlphaFoldDB" id="A0A2J6T9D2"/>
<sequence length="399" mass="44554">MATLRQLGSTQNLPQDFTARKLWEISKDLRKAAANAEEQIFQLTNGRIGDIAEVFWTDSEGLHVSETPRYPGIRFPPRSSQLPQLPQLFTSILVIPTNPRPVDFDSHNTILFFSPMMNHAQIDVFIASINDEEKSLIQRLAINLDRFGTLNKTALIQFSELREVLLISEPTGEEPEDTPQLGPRAQPDPQQVFFYLAPPTAESTTLGCHVLDTRTMAETDLEVIRKQHDAWPAGPITVDVAWIERDGNVMDTCFPPETYLDIKAKKRERQDRGNWQEEDGFFNEPSEVGPDDTGYTADGADEDVEEAPTLDSGDGEDAAAGADQDTVTTASSAMQNLNLGKKYDPFDSRADTTNASDVEAELLDAIAESNRKVEEREKEAELRKQKKESDNVAEDDVGW</sequence>
<gene>
    <name evidence="2" type="ORF">K444DRAFT_663707</name>
</gene>
<accession>A0A2J6T9D2</accession>
<dbReference type="InParanoid" id="A0A2J6T9D2"/>
<dbReference type="Proteomes" id="UP000235371">
    <property type="component" value="Unassembled WGS sequence"/>
</dbReference>
<organism evidence="2 3">
    <name type="scientific">Hyaloscypha bicolor E</name>
    <dbReference type="NCBI Taxonomy" id="1095630"/>
    <lineage>
        <taxon>Eukaryota</taxon>
        <taxon>Fungi</taxon>
        <taxon>Dikarya</taxon>
        <taxon>Ascomycota</taxon>
        <taxon>Pezizomycotina</taxon>
        <taxon>Leotiomycetes</taxon>
        <taxon>Helotiales</taxon>
        <taxon>Hyaloscyphaceae</taxon>
        <taxon>Hyaloscypha</taxon>
        <taxon>Hyaloscypha bicolor</taxon>
    </lineage>
</organism>
<dbReference type="GeneID" id="36594941"/>
<evidence type="ECO:0000256" key="1">
    <source>
        <dbReference type="SAM" id="MobiDB-lite"/>
    </source>
</evidence>
<reference evidence="2 3" key="1">
    <citation type="submission" date="2016-04" db="EMBL/GenBank/DDBJ databases">
        <title>A degradative enzymes factory behind the ericoid mycorrhizal symbiosis.</title>
        <authorList>
            <consortium name="DOE Joint Genome Institute"/>
            <person name="Martino E."/>
            <person name="Morin E."/>
            <person name="Grelet G."/>
            <person name="Kuo A."/>
            <person name="Kohler A."/>
            <person name="Daghino S."/>
            <person name="Barry K."/>
            <person name="Choi C."/>
            <person name="Cichocki N."/>
            <person name="Clum A."/>
            <person name="Copeland A."/>
            <person name="Hainaut M."/>
            <person name="Haridas S."/>
            <person name="Labutti K."/>
            <person name="Lindquist E."/>
            <person name="Lipzen A."/>
            <person name="Khouja H.-R."/>
            <person name="Murat C."/>
            <person name="Ohm R."/>
            <person name="Olson A."/>
            <person name="Spatafora J."/>
            <person name="Veneault-Fourrey C."/>
            <person name="Henrissat B."/>
            <person name="Grigoriev I."/>
            <person name="Martin F."/>
            <person name="Perotto S."/>
        </authorList>
    </citation>
    <scope>NUCLEOTIDE SEQUENCE [LARGE SCALE GENOMIC DNA]</scope>
    <source>
        <strain evidence="2 3">E</strain>
    </source>
</reference>
<protein>
    <submittedName>
        <fullName evidence="2">Uncharacterized protein</fullName>
    </submittedName>
</protein>
<feature type="compositionally biased region" description="Basic and acidic residues" evidence="1">
    <location>
        <begin position="341"/>
        <end position="350"/>
    </location>
</feature>
<proteinExistence type="predicted"/>
<name>A0A2J6T9D2_9HELO</name>
<dbReference type="RefSeq" id="XP_024736554.1">
    <property type="nucleotide sequence ID" value="XM_024886864.1"/>
</dbReference>
<evidence type="ECO:0000313" key="2">
    <source>
        <dbReference type="EMBL" id="PMD59650.1"/>
    </source>
</evidence>
<dbReference type="OrthoDB" id="3563207at2759"/>
<feature type="compositionally biased region" description="Acidic residues" evidence="1">
    <location>
        <begin position="299"/>
        <end position="317"/>
    </location>
</feature>
<feature type="compositionally biased region" description="Basic and acidic residues" evidence="1">
    <location>
        <begin position="370"/>
        <end position="390"/>
    </location>
</feature>
<feature type="compositionally biased region" description="Polar residues" evidence="1">
    <location>
        <begin position="325"/>
        <end position="338"/>
    </location>
</feature>
<feature type="region of interest" description="Disordered" evidence="1">
    <location>
        <begin position="370"/>
        <end position="399"/>
    </location>
</feature>
<dbReference type="EMBL" id="KZ613813">
    <property type="protein sequence ID" value="PMD59650.1"/>
    <property type="molecule type" value="Genomic_DNA"/>
</dbReference>